<proteinExistence type="predicted"/>
<protein>
    <submittedName>
        <fullName evidence="4">Protein ABHD16A-like isoform X1</fullName>
    </submittedName>
</protein>
<dbReference type="PANTHER" id="PTHR12277">
    <property type="entry name" value="ALPHA/BETA HYDROLASE DOMAIN-CONTAINING PROTEIN"/>
    <property type="match status" value="1"/>
</dbReference>
<feature type="domain" description="AB hydrolase-1" evidence="1">
    <location>
        <begin position="250"/>
        <end position="374"/>
    </location>
</feature>
<dbReference type="RefSeq" id="XP_022324622.1">
    <property type="nucleotide sequence ID" value="XM_022468914.1"/>
</dbReference>
<dbReference type="GO" id="GO:0047372">
    <property type="term" value="F:monoacylglycerol lipase activity"/>
    <property type="evidence" value="ECO:0007669"/>
    <property type="project" value="TreeGrafter"/>
</dbReference>
<dbReference type="KEGG" id="cvn:111125297"/>
<name>A0A8B8D935_CRAVI</name>
<dbReference type="GO" id="GO:0006660">
    <property type="term" value="P:phosphatidylserine catabolic process"/>
    <property type="evidence" value="ECO:0007669"/>
    <property type="project" value="TreeGrafter"/>
</dbReference>
<dbReference type="OrthoDB" id="6412627at2759"/>
<dbReference type="GeneID" id="111125297"/>
<dbReference type="Pfam" id="PF00561">
    <property type="entry name" value="Abhydrolase_1"/>
    <property type="match status" value="1"/>
</dbReference>
<sequence>MAMQKIFQFLACLRGPKLKRQLRSDDGPGKVYQSNFVEATGDRFISVIRFCMSFTYWTSPVVLSVLYRRGYFSTEGLISIGKFVFSISVIYSVAYITRGVGRYSNADYLTFLSVLTATQKSLTQQNKRLLARYDFDFWAWPVDWRIGEDGEVKKIHQQISGPKQTNFSILKLPQLVLGYCAVHTFGRRMLYPGATALINSLVGPVLSQNRATLIEEKQGKRAKILTADNNEIDVMFVDRRHSVDQKGKTLVVCCEGNAGFYEIGCTVTPLEGGYSVLGWNHPGFSGSTGIPVPSQEQNAVDAVMQYAINSLGFTPDNIAVFAWSIGGYTASWVAMNYPDIKYIVVDATFDDVVPLAHTRMPEYFENFVEFTIRSFLDLNIAEQLIRYSGPVLLIRRTRDEMITTKSDATGVKLYSNRGNYLLMKLLQYRYPCIVDDSTLAVLADWLARLKPQQEDLWRSLEVNEEECLPQIRSFIQSNSNTFPCHIGKSYTDEEKKKMTLYLASRYMVDFDSTHCNPLPATFFRTPWTPESEEQPKFL</sequence>
<dbReference type="SUPFAM" id="SSF53474">
    <property type="entry name" value="alpha/beta-Hydrolases"/>
    <property type="match status" value="1"/>
</dbReference>
<evidence type="ECO:0000259" key="1">
    <source>
        <dbReference type="Pfam" id="PF00561"/>
    </source>
</evidence>
<evidence type="ECO:0000313" key="3">
    <source>
        <dbReference type="Proteomes" id="UP000694844"/>
    </source>
</evidence>
<dbReference type="Gene3D" id="3.40.50.1820">
    <property type="entry name" value="alpha/beta hydrolase"/>
    <property type="match status" value="1"/>
</dbReference>
<dbReference type="InterPro" id="IPR029058">
    <property type="entry name" value="AB_hydrolase_fold"/>
</dbReference>
<accession>A0A8B8D935</accession>
<dbReference type="PANTHER" id="PTHR12277:SF72">
    <property type="entry name" value="BAT5L PROTEIN"/>
    <property type="match status" value="1"/>
</dbReference>
<evidence type="ECO:0000259" key="2">
    <source>
        <dbReference type="Pfam" id="PF22990"/>
    </source>
</evidence>
<feature type="domain" description="Phosphatidylserine Lipase ABHD16 N-terminal" evidence="2">
    <location>
        <begin position="8"/>
        <end position="136"/>
    </location>
</feature>
<dbReference type="InterPro" id="IPR000073">
    <property type="entry name" value="AB_hydrolase_1"/>
</dbReference>
<evidence type="ECO:0000313" key="4">
    <source>
        <dbReference type="RefSeq" id="XP_022324622.1"/>
    </source>
</evidence>
<gene>
    <name evidence="4" type="primary">LOC111125297</name>
</gene>
<dbReference type="GO" id="GO:0012505">
    <property type="term" value="C:endomembrane system"/>
    <property type="evidence" value="ECO:0007669"/>
    <property type="project" value="TreeGrafter"/>
</dbReference>
<dbReference type="Proteomes" id="UP000694844">
    <property type="component" value="Chromosome 3"/>
</dbReference>
<dbReference type="AlphaFoldDB" id="A0A8B8D935"/>
<dbReference type="Pfam" id="PF22990">
    <property type="entry name" value="ABHD16_N"/>
    <property type="match status" value="1"/>
</dbReference>
<dbReference type="GO" id="GO:0004620">
    <property type="term" value="F:phospholipase activity"/>
    <property type="evidence" value="ECO:0007669"/>
    <property type="project" value="TreeGrafter"/>
</dbReference>
<organism evidence="3 4">
    <name type="scientific">Crassostrea virginica</name>
    <name type="common">Eastern oyster</name>
    <dbReference type="NCBI Taxonomy" id="6565"/>
    <lineage>
        <taxon>Eukaryota</taxon>
        <taxon>Metazoa</taxon>
        <taxon>Spiralia</taxon>
        <taxon>Lophotrochozoa</taxon>
        <taxon>Mollusca</taxon>
        <taxon>Bivalvia</taxon>
        <taxon>Autobranchia</taxon>
        <taxon>Pteriomorphia</taxon>
        <taxon>Ostreida</taxon>
        <taxon>Ostreoidea</taxon>
        <taxon>Ostreidae</taxon>
        <taxon>Crassostrea</taxon>
    </lineage>
</organism>
<keyword evidence="3" id="KW-1185">Reference proteome</keyword>
<reference evidence="4" key="1">
    <citation type="submission" date="2025-08" db="UniProtKB">
        <authorList>
            <consortium name="RefSeq"/>
        </authorList>
    </citation>
    <scope>IDENTIFICATION</scope>
    <source>
        <tissue evidence="4">Whole sample</tissue>
    </source>
</reference>
<dbReference type="InterPro" id="IPR054518">
    <property type="entry name" value="ABHD16_N"/>
</dbReference>
<dbReference type="GO" id="GO:0052651">
    <property type="term" value="P:monoacylglycerol catabolic process"/>
    <property type="evidence" value="ECO:0007669"/>
    <property type="project" value="TreeGrafter"/>
</dbReference>